<name>A0A1Q2HM95_9BACT</name>
<keyword evidence="2" id="KW-1185">Reference proteome</keyword>
<protein>
    <submittedName>
        <fullName evidence="1">Uncharacterized protein</fullName>
    </submittedName>
</protein>
<dbReference type="AlphaFoldDB" id="A0A1Q2HM95"/>
<sequence length="177" mass="19495">MNDRVRMMRVSFLLVVSLTIGTLALLFMDTSSDKPIEFSGYSLKAHTSGVSAMESGDVLSLARGVKSARWSEVDVEFTATRSGDLSLVAEMNGCVSDEQLNYHFVICNNLGDTPDGLIQPTHRWKNQKPCLPDHSWAGEKSTVRVCLIGKDKTSLTPKQKKSLENLKKGLSEGFSVR</sequence>
<reference evidence="2" key="1">
    <citation type="submission" date="2017-02" db="EMBL/GenBank/DDBJ databases">
        <title>Comparative genomics and description of representatives of a novel lineage of planctomycetes thriving in anoxic sediments.</title>
        <authorList>
            <person name="Spring S."/>
            <person name="Bunk B."/>
            <person name="Sproer C."/>
            <person name="Klenk H.-P."/>
        </authorList>
    </citation>
    <scope>NUCLEOTIDE SEQUENCE [LARGE SCALE GENOMIC DNA]</scope>
    <source>
        <strain evidence="2">L21-RPul-D3</strain>
    </source>
</reference>
<accession>A0A1Q2HM95</accession>
<evidence type="ECO:0000313" key="2">
    <source>
        <dbReference type="Proteomes" id="UP000188273"/>
    </source>
</evidence>
<gene>
    <name evidence="1" type="ORF">L21SP3_00112</name>
</gene>
<organism evidence="1 2">
    <name type="scientific">Sedimentisphaera cyanobacteriorum</name>
    <dbReference type="NCBI Taxonomy" id="1940790"/>
    <lineage>
        <taxon>Bacteria</taxon>
        <taxon>Pseudomonadati</taxon>
        <taxon>Planctomycetota</taxon>
        <taxon>Phycisphaerae</taxon>
        <taxon>Sedimentisphaerales</taxon>
        <taxon>Sedimentisphaeraceae</taxon>
        <taxon>Sedimentisphaera</taxon>
    </lineage>
</organism>
<dbReference type="OrthoDB" id="9811296at2"/>
<evidence type="ECO:0000313" key="1">
    <source>
        <dbReference type="EMBL" id="AQQ08336.1"/>
    </source>
</evidence>
<dbReference type="Proteomes" id="UP000188273">
    <property type="component" value="Chromosome"/>
</dbReference>
<proteinExistence type="predicted"/>
<dbReference type="RefSeq" id="WP_123785096.1">
    <property type="nucleotide sequence ID" value="NZ_CP019633.1"/>
</dbReference>
<dbReference type="KEGG" id="pbu:L21SP3_00112"/>
<dbReference type="EMBL" id="CP019633">
    <property type="protein sequence ID" value="AQQ08336.1"/>
    <property type="molecule type" value="Genomic_DNA"/>
</dbReference>